<dbReference type="Pfam" id="PF01433">
    <property type="entry name" value="Peptidase_M1"/>
    <property type="match status" value="1"/>
</dbReference>
<dbReference type="PANTHER" id="PTHR45726">
    <property type="entry name" value="LEUKOTRIENE A-4 HYDROLASE"/>
    <property type="match status" value="1"/>
</dbReference>
<protein>
    <recommendedName>
        <fullName evidence="4">Peptidase M1 membrane alanine aminopeptidase domain-containing protein</fullName>
    </recommendedName>
</protein>
<proteinExistence type="predicted"/>
<evidence type="ECO:0000313" key="5">
    <source>
        <dbReference type="EMBL" id="SDE66467.1"/>
    </source>
</evidence>
<dbReference type="InterPro" id="IPR027268">
    <property type="entry name" value="Peptidase_M4/M1_CTD_sf"/>
</dbReference>
<keyword evidence="3" id="KW-0732">Signal</keyword>
<gene>
    <name evidence="5" type="ORF">SAMN05421544_11720</name>
</gene>
<dbReference type="Proteomes" id="UP000198517">
    <property type="component" value="Unassembled WGS sequence"/>
</dbReference>
<evidence type="ECO:0000256" key="2">
    <source>
        <dbReference type="PIRSR" id="PIRSR634015-3"/>
    </source>
</evidence>
<dbReference type="EMBL" id="FNAS01000017">
    <property type="protein sequence ID" value="SDE66467.1"/>
    <property type="molecule type" value="Genomic_DNA"/>
</dbReference>
<dbReference type="OrthoDB" id="9814383at2"/>
<keyword evidence="2" id="KW-0479">Metal-binding</keyword>
<feature type="domain" description="Peptidase M1 membrane alanine aminopeptidase" evidence="4">
    <location>
        <begin position="348"/>
        <end position="501"/>
    </location>
</feature>
<dbReference type="SUPFAM" id="SSF55486">
    <property type="entry name" value="Metalloproteases ('zincins'), catalytic domain"/>
    <property type="match status" value="1"/>
</dbReference>
<evidence type="ECO:0000256" key="3">
    <source>
        <dbReference type="SAM" id="SignalP"/>
    </source>
</evidence>
<accession>A0A1G7ES72</accession>
<feature type="chain" id="PRO_5011437856" description="Peptidase M1 membrane alanine aminopeptidase domain-containing protein" evidence="3">
    <location>
        <begin position="19"/>
        <end position="628"/>
    </location>
</feature>
<dbReference type="PANTHER" id="PTHR45726:SF3">
    <property type="entry name" value="LEUKOTRIENE A-4 HYDROLASE"/>
    <property type="match status" value="1"/>
</dbReference>
<feature type="binding site" evidence="2">
    <location>
        <position position="363"/>
    </location>
    <ligand>
        <name>Zn(2+)</name>
        <dbReference type="ChEBI" id="CHEBI:29105"/>
        <note>catalytic</note>
    </ligand>
</feature>
<dbReference type="RefSeq" id="WP_092737545.1">
    <property type="nucleotide sequence ID" value="NZ_FNAS01000017.1"/>
</dbReference>
<feature type="binding site" evidence="2">
    <location>
        <position position="382"/>
    </location>
    <ligand>
        <name>Zn(2+)</name>
        <dbReference type="ChEBI" id="CHEBI:29105"/>
        <note>catalytic</note>
    </ligand>
</feature>
<keyword evidence="2" id="KW-0862">Zinc</keyword>
<dbReference type="InterPro" id="IPR034015">
    <property type="entry name" value="M1_LTA4H"/>
</dbReference>
<feature type="binding site" evidence="2">
    <location>
        <position position="359"/>
    </location>
    <ligand>
        <name>Zn(2+)</name>
        <dbReference type="ChEBI" id="CHEBI:29105"/>
        <note>catalytic</note>
    </ligand>
</feature>
<name>A0A1G7ES72_9FLAO</name>
<keyword evidence="6" id="KW-1185">Reference proteome</keyword>
<dbReference type="GO" id="GO:0008237">
    <property type="term" value="F:metallopeptidase activity"/>
    <property type="evidence" value="ECO:0007669"/>
    <property type="project" value="InterPro"/>
</dbReference>
<dbReference type="GO" id="GO:0008270">
    <property type="term" value="F:zinc ion binding"/>
    <property type="evidence" value="ECO:0007669"/>
    <property type="project" value="InterPro"/>
</dbReference>
<comment type="cofactor">
    <cofactor evidence="2">
        <name>Zn(2+)</name>
        <dbReference type="ChEBI" id="CHEBI:29105"/>
    </cofactor>
    <text evidence="2">Binds 1 zinc ion per subunit.</text>
</comment>
<feature type="active site" description="Proton donor" evidence="1">
    <location>
        <position position="442"/>
    </location>
</feature>
<dbReference type="InterPro" id="IPR014782">
    <property type="entry name" value="Peptidase_M1_dom"/>
</dbReference>
<dbReference type="Gene3D" id="1.10.390.10">
    <property type="entry name" value="Neutral Protease Domain 2"/>
    <property type="match status" value="1"/>
</dbReference>
<sequence>MNKFLFTLLFCAFFYSFAQLPYYYQQHVSYKMDIDVDVANFTYKGYQNIKYTNNSPDELKVVYFHLYWNAFKAGSMMDAKVHNQGDEADSRLTTLDAKGSKISRLSSIPANEEGVQNIHWIKQNNVPLKFEIQGTIMKVYLDNPIKPNSSTEFSMEWDANIPKQIRRAGRRNKEGIEMTMTQWYPKVSEYDYEGWAAFDYVGREFHEPFADFDVNIKINKDYIIGAGGTLQNPKRVKGYDVNYTLNPDSEGKVSWHWKAQNILDFAWSADPDYTVESFVVPDGPKIYLVYQKSEKTKYWGELKPYLTKYYQIMNSTFGEYLYPSYAFIQGGDGGMEYGMCSMVLGEASSLSRLVGLMAHEGAHSWFQQILATNESMRPWMDEGFTSYAEDYTMYTLFPTKEPNPFAGVVDSYISFVKTGKEEPAGWLGDHHDSERAYSVASYTKGELFLVELGYIMGENMLKQVMKKYYDVWHLKHPNGKDFLHIAQNVSGMDLKWFYHYWINTKKTIDYAIKNVQYNANSTTITLENKGGVPMPIDFNVFTKDKKIVTYNIPLNMMRTPKVNDYFGSFQVLKDWRWTDKIYQFDIPFTKDELVAMGIDFTQRLADINPQDNFIEVGNNNPQVMVQGK</sequence>
<feature type="active site" description="Proton acceptor" evidence="1">
    <location>
        <position position="360"/>
    </location>
</feature>
<reference evidence="5 6" key="1">
    <citation type="submission" date="2016-10" db="EMBL/GenBank/DDBJ databases">
        <authorList>
            <person name="de Groot N.N."/>
        </authorList>
    </citation>
    <scope>NUCLEOTIDE SEQUENCE [LARGE SCALE GENOMIC DNA]</scope>
    <source>
        <strain evidence="5 6">DSM 24015</strain>
    </source>
</reference>
<evidence type="ECO:0000256" key="1">
    <source>
        <dbReference type="PIRSR" id="PIRSR634015-1"/>
    </source>
</evidence>
<feature type="signal peptide" evidence="3">
    <location>
        <begin position="1"/>
        <end position="18"/>
    </location>
</feature>
<organism evidence="5 6">
    <name type="scientific">Riemerella columbipharyngis</name>
    <dbReference type="NCBI Taxonomy" id="1071918"/>
    <lineage>
        <taxon>Bacteria</taxon>
        <taxon>Pseudomonadati</taxon>
        <taxon>Bacteroidota</taxon>
        <taxon>Flavobacteriia</taxon>
        <taxon>Flavobacteriales</taxon>
        <taxon>Weeksellaceae</taxon>
        <taxon>Riemerella</taxon>
    </lineage>
</organism>
<evidence type="ECO:0000259" key="4">
    <source>
        <dbReference type="Pfam" id="PF01433"/>
    </source>
</evidence>
<evidence type="ECO:0000313" key="6">
    <source>
        <dbReference type="Proteomes" id="UP000198517"/>
    </source>
</evidence>
<dbReference type="AlphaFoldDB" id="A0A1G7ES72"/>
<dbReference type="CDD" id="cd09604">
    <property type="entry name" value="M1_APN_like"/>
    <property type="match status" value="1"/>
</dbReference>
<dbReference type="STRING" id="1071918.SAMN05421544_11720"/>